<proteinExistence type="predicted"/>
<dbReference type="AlphaFoldDB" id="A0A6G1JIB8"/>
<evidence type="ECO:0000313" key="3">
    <source>
        <dbReference type="Proteomes" id="UP000799291"/>
    </source>
</evidence>
<evidence type="ECO:0000256" key="1">
    <source>
        <dbReference type="SAM" id="MobiDB-lite"/>
    </source>
</evidence>
<gene>
    <name evidence="2" type="ORF">K458DRAFT_412761</name>
</gene>
<name>A0A6G1JIB8_9PLEO</name>
<evidence type="ECO:0000313" key="2">
    <source>
        <dbReference type="EMBL" id="KAF2689893.1"/>
    </source>
</evidence>
<feature type="region of interest" description="Disordered" evidence="1">
    <location>
        <begin position="1"/>
        <end position="56"/>
    </location>
</feature>
<dbReference type="Proteomes" id="UP000799291">
    <property type="component" value="Unassembled WGS sequence"/>
</dbReference>
<accession>A0A6G1JIB8</accession>
<reference evidence="2" key="1">
    <citation type="journal article" date="2020" name="Stud. Mycol.">
        <title>101 Dothideomycetes genomes: a test case for predicting lifestyles and emergence of pathogens.</title>
        <authorList>
            <person name="Haridas S."/>
            <person name="Albert R."/>
            <person name="Binder M."/>
            <person name="Bloem J."/>
            <person name="Labutti K."/>
            <person name="Salamov A."/>
            <person name="Andreopoulos B."/>
            <person name="Baker S."/>
            <person name="Barry K."/>
            <person name="Bills G."/>
            <person name="Bluhm B."/>
            <person name="Cannon C."/>
            <person name="Castanera R."/>
            <person name="Culley D."/>
            <person name="Daum C."/>
            <person name="Ezra D."/>
            <person name="Gonzalez J."/>
            <person name="Henrissat B."/>
            <person name="Kuo A."/>
            <person name="Liang C."/>
            <person name="Lipzen A."/>
            <person name="Lutzoni F."/>
            <person name="Magnuson J."/>
            <person name="Mondo S."/>
            <person name="Nolan M."/>
            <person name="Ohm R."/>
            <person name="Pangilinan J."/>
            <person name="Park H.-J."/>
            <person name="Ramirez L."/>
            <person name="Alfaro M."/>
            <person name="Sun H."/>
            <person name="Tritt A."/>
            <person name="Yoshinaga Y."/>
            <person name="Zwiers L.-H."/>
            <person name="Turgeon B."/>
            <person name="Goodwin S."/>
            <person name="Spatafora J."/>
            <person name="Crous P."/>
            <person name="Grigoriev I."/>
        </authorList>
    </citation>
    <scope>NUCLEOTIDE SEQUENCE</scope>
    <source>
        <strain evidence="2">CBS 122367</strain>
    </source>
</reference>
<keyword evidence="3" id="KW-1185">Reference proteome</keyword>
<protein>
    <submittedName>
        <fullName evidence="2">Uncharacterized protein</fullName>
    </submittedName>
</protein>
<sequence>MYHRALPAHLPHARKVQQSSPAGPQMPVSPPPESSHPSPSHKGWQRPAQIPPPPKYGYCSLSQRIAELRDHRMSRENLFQSVRVFLPLVMAYCEDFAAEN</sequence>
<organism evidence="2 3">
    <name type="scientific">Lentithecium fluviatile CBS 122367</name>
    <dbReference type="NCBI Taxonomy" id="1168545"/>
    <lineage>
        <taxon>Eukaryota</taxon>
        <taxon>Fungi</taxon>
        <taxon>Dikarya</taxon>
        <taxon>Ascomycota</taxon>
        <taxon>Pezizomycotina</taxon>
        <taxon>Dothideomycetes</taxon>
        <taxon>Pleosporomycetidae</taxon>
        <taxon>Pleosporales</taxon>
        <taxon>Massarineae</taxon>
        <taxon>Lentitheciaceae</taxon>
        <taxon>Lentithecium</taxon>
    </lineage>
</organism>
<dbReference type="EMBL" id="MU005571">
    <property type="protein sequence ID" value="KAF2689893.1"/>
    <property type="molecule type" value="Genomic_DNA"/>
</dbReference>